<feature type="domain" description="Cupin type-2" evidence="1">
    <location>
        <begin position="58"/>
        <end position="114"/>
    </location>
</feature>
<evidence type="ECO:0000313" key="2">
    <source>
        <dbReference type="EMBL" id="ACR12845.1"/>
    </source>
</evidence>
<reference evidence="2 3" key="1">
    <citation type="journal article" date="2009" name="PLoS ONE">
        <title>The complete genome of Teredinibacter turnerae T7901: an intracellular endosymbiont of marine wood-boring bivalves (shipworms).</title>
        <authorList>
            <person name="Yang J.C."/>
            <person name="Madupu R."/>
            <person name="Durkin A.S."/>
            <person name="Ekborg N.A."/>
            <person name="Pedamallu C.S."/>
            <person name="Hostetler J.B."/>
            <person name="Radune D."/>
            <person name="Toms B.S."/>
            <person name="Henrissat B."/>
            <person name="Coutinho P.M."/>
            <person name="Schwarz S."/>
            <person name="Field L."/>
            <person name="Trindade-Silva A.E."/>
            <person name="Soares C.A.G."/>
            <person name="Elshahawi S."/>
            <person name="Hanora A."/>
            <person name="Schmidt E.W."/>
            <person name="Haygood M.G."/>
            <person name="Posfai J."/>
            <person name="Benner J."/>
            <person name="Madinger C."/>
            <person name="Nove J."/>
            <person name="Anton B."/>
            <person name="Chaudhary K."/>
            <person name="Foster J."/>
            <person name="Holman A."/>
            <person name="Kumar S."/>
            <person name="Lessard P.A."/>
            <person name="Luyten Y.A."/>
            <person name="Slatko B."/>
            <person name="Wood N."/>
            <person name="Wu B."/>
            <person name="Teplitski M."/>
            <person name="Mougous J.D."/>
            <person name="Ward N."/>
            <person name="Eisen J.A."/>
            <person name="Badger J.H."/>
            <person name="Distel D.L."/>
        </authorList>
    </citation>
    <scope>NUCLEOTIDE SEQUENCE [LARGE SCALE GENOMIC DNA]</scope>
    <source>
        <strain evidence="3">ATCC 39867 / T7901</strain>
    </source>
</reference>
<dbReference type="AlphaFoldDB" id="C5BT12"/>
<accession>C5BT12</accession>
<dbReference type="KEGG" id="ttu:TERTU_3863"/>
<dbReference type="InterPro" id="IPR013096">
    <property type="entry name" value="Cupin_2"/>
</dbReference>
<proteinExistence type="predicted"/>
<dbReference type="HOGENOM" id="CLU_137188_1_0_6"/>
<dbReference type="EMBL" id="CP001614">
    <property type="protein sequence ID" value="ACR12845.1"/>
    <property type="molecule type" value="Genomic_DNA"/>
</dbReference>
<dbReference type="STRING" id="377629.TERTU_3863"/>
<evidence type="ECO:0000313" key="3">
    <source>
        <dbReference type="Proteomes" id="UP000009080"/>
    </source>
</evidence>
<dbReference type="Proteomes" id="UP000009080">
    <property type="component" value="Chromosome"/>
</dbReference>
<dbReference type="Pfam" id="PF07883">
    <property type="entry name" value="Cupin_2"/>
    <property type="match status" value="1"/>
</dbReference>
<dbReference type="InterPro" id="IPR014710">
    <property type="entry name" value="RmlC-like_jellyroll"/>
</dbReference>
<dbReference type="eggNOG" id="COG2140">
    <property type="taxonomic scope" value="Bacteria"/>
</dbReference>
<name>C5BT12_TERTT</name>
<dbReference type="SUPFAM" id="SSF51182">
    <property type="entry name" value="RmlC-like cupins"/>
    <property type="match status" value="1"/>
</dbReference>
<dbReference type="OrthoDB" id="512358at2"/>
<dbReference type="RefSeq" id="WP_015818957.1">
    <property type="nucleotide sequence ID" value="NC_012997.1"/>
</dbReference>
<dbReference type="InterPro" id="IPR011051">
    <property type="entry name" value="RmlC_Cupin_sf"/>
</dbReference>
<gene>
    <name evidence="2" type="ordered locus">TERTU_3863</name>
</gene>
<organism evidence="2 3">
    <name type="scientific">Teredinibacter turnerae (strain ATCC 39867 / T7901)</name>
    <dbReference type="NCBI Taxonomy" id="377629"/>
    <lineage>
        <taxon>Bacteria</taxon>
        <taxon>Pseudomonadati</taxon>
        <taxon>Pseudomonadota</taxon>
        <taxon>Gammaproteobacteria</taxon>
        <taxon>Cellvibrionales</taxon>
        <taxon>Cellvibrionaceae</taxon>
        <taxon>Teredinibacter</taxon>
    </lineage>
</organism>
<evidence type="ECO:0000259" key="1">
    <source>
        <dbReference type="Pfam" id="PF07883"/>
    </source>
</evidence>
<dbReference type="Gene3D" id="2.60.120.10">
    <property type="entry name" value="Jelly Rolls"/>
    <property type="match status" value="1"/>
</dbReference>
<protein>
    <submittedName>
        <fullName evidence="2">Cupin domain protein</fullName>
    </submittedName>
</protein>
<keyword evidence="3" id="KW-1185">Reference proteome</keyword>
<sequence>MALSQNLFEAFVVLNSTQSASVEAVDASLYERLDNSYNNMSGCQLVSCYTFASDWQNSEMHPNGDELVILLSGEVTFVLEQPAGDEYVTLAKQGDFVLVPKGVWHTAKTEVESTLLFVTPGEGTEHRA</sequence>